<evidence type="ECO:0000256" key="2">
    <source>
        <dbReference type="ARBA" id="ARBA00023136"/>
    </source>
</evidence>
<dbReference type="InterPro" id="IPR008733">
    <property type="entry name" value="PEX11"/>
</dbReference>
<dbReference type="GO" id="GO:0005778">
    <property type="term" value="C:peroxisomal membrane"/>
    <property type="evidence" value="ECO:0007669"/>
    <property type="project" value="UniProtKB-SubCell"/>
</dbReference>
<protein>
    <recommendedName>
        <fullName evidence="8">Peroxisomal biogenesis factor 11</fullName>
    </recommendedName>
</protein>
<feature type="transmembrane region" description="Helical" evidence="5">
    <location>
        <begin position="134"/>
        <end position="151"/>
    </location>
</feature>
<gene>
    <name evidence="7" type="ORF">K489DRAFT_340533</name>
</gene>
<evidence type="ECO:0000256" key="5">
    <source>
        <dbReference type="SAM" id="Phobius"/>
    </source>
</evidence>
<keyword evidence="2 5" id="KW-0472">Membrane</keyword>
<dbReference type="OrthoDB" id="3636394at2759"/>
<name>A0A6J3M3F0_9PEZI</name>
<dbReference type="Pfam" id="PF05648">
    <property type="entry name" value="PEX11"/>
    <property type="match status" value="1"/>
</dbReference>
<reference evidence="7" key="1">
    <citation type="submission" date="2020-01" db="EMBL/GenBank/DDBJ databases">
        <authorList>
            <consortium name="DOE Joint Genome Institute"/>
            <person name="Haridas S."/>
            <person name="Albert R."/>
            <person name="Binder M."/>
            <person name="Bloem J."/>
            <person name="Labutti K."/>
            <person name="Salamov A."/>
            <person name="Andreopoulos B."/>
            <person name="Baker S.E."/>
            <person name="Barry K."/>
            <person name="Bills G."/>
            <person name="Bluhm B.H."/>
            <person name="Cannon C."/>
            <person name="Castanera R."/>
            <person name="Culley D.E."/>
            <person name="Daum C."/>
            <person name="Ezra D."/>
            <person name="Gonzalez J.B."/>
            <person name="Henrissat B."/>
            <person name="Kuo A."/>
            <person name="Liang C."/>
            <person name="Lipzen A."/>
            <person name="Lutzoni F."/>
            <person name="Magnuson J."/>
            <person name="Mondo S."/>
            <person name="Nolan M."/>
            <person name="Ohm R."/>
            <person name="Pangilinan J."/>
            <person name="Park H.-J."/>
            <person name="Ramirez L."/>
            <person name="Alfaro M."/>
            <person name="Sun H."/>
            <person name="Tritt A."/>
            <person name="Yoshinaga Y."/>
            <person name="Zwiers L.-H."/>
            <person name="Turgeon B.G."/>
            <person name="Goodwin S.B."/>
            <person name="Spatafora J.W."/>
            <person name="Crous P.W."/>
            <person name="Grigoriev I.V."/>
        </authorList>
    </citation>
    <scope>NUCLEOTIDE SEQUENCE</scope>
    <source>
        <strain evidence="7">CBS 342.82</strain>
    </source>
</reference>
<dbReference type="GO" id="GO:0016559">
    <property type="term" value="P:peroxisome fission"/>
    <property type="evidence" value="ECO:0007669"/>
    <property type="project" value="InterPro"/>
</dbReference>
<dbReference type="Proteomes" id="UP000504637">
    <property type="component" value="Unplaced"/>
</dbReference>
<evidence type="ECO:0000313" key="7">
    <source>
        <dbReference type="RefSeq" id="XP_033458488.1"/>
    </source>
</evidence>
<evidence type="ECO:0000313" key="6">
    <source>
        <dbReference type="Proteomes" id="UP000504637"/>
    </source>
</evidence>
<keyword evidence="1" id="KW-0962">Peroxisome biogenesis</keyword>
<evidence type="ECO:0000256" key="3">
    <source>
        <dbReference type="ARBA" id="ARBA00023140"/>
    </source>
</evidence>
<feature type="transmembrane region" description="Helical" evidence="5">
    <location>
        <begin position="204"/>
        <end position="223"/>
    </location>
</feature>
<evidence type="ECO:0000256" key="4">
    <source>
        <dbReference type="ARBA" id="ARBA00046271"/>
    </source>
</evidence>
<dbReference type="PANTHER" id="PTHR12652">
    <property type="entry name" value="PEROXISOMAL BIOGENESIS FACTOR 11"/>
    <property type="match status" value="1"/>
</dbReference>
<dbReference type="PANTHER" id="PTHR12652:SF23">
    <property type="entry name" value="MICROBODY (PEROXISOME) PROLIFERATION PROTEIN PEROXIN 11B (EUROFUNG)"/>
    <property type="match status" value="1"/>
</dbReference>
<dbReference type="RefSeq" id="XP_033458488.1">
    <property type="nucleotide sequence ID" value="XM_033602265.1"/>
</dbReference>
<evidence type="ECO:0008006" key="8">
    <source>
        <dbReference type="Google" id="ProtNLM"/>
    </source>
</evidence>
<reference evidence="7" key="2">
    <citation type="submission" date="2020-04" db="EMBL/GenBank/DDBJ databases">
        <authorList>
            <consortium name="NCBI Genome Project"/>
        </authorList>
    </citation>
    <scope>NUCLEOTIDE SEQUENCE</scope>
    <source>
        <strain evidence="7">CBS 342.82</strain>
    </source>
</reference>
<organism evidence="7">
    <name type="scientific">Dissoconium aciculare CBS 342.82</name>
    <dbReference type="NCBI Taxonomy" id="1314786"/>
    <lineage>
        <taxon>Eukaryota</taxon>
        <taxon>Fungi</taxon>
        <taxon>Dikarya</taxon>
        <taxon>Ascomycota</taxon>
        <taxon>Pezizomycotina</taxon>
        <taxon>Dothideomycetes</taxon>
        <taxon>Dothideomycetidae</taxon>
        <taxon>Mycosphaerellales</taxon>
        <taxon>Dissoconiaceae</taxon>
        <taxon>Dissoconium</taxon>
    </lineage>
</organism>
<accession>A0A6J3M3F0</accession>
<feature type="non-terminal residue" evidence="7">
    <location>
        <position position="235"/>
    </location>
</feature>
<comment type="subcellular location">
    <subcellularLocation>
        <location evidence="4">Peroxisome membrane</location>
    </subcellularLocation>
</comment>
<keyword evidence="5" id="KW-1133">Transmembrane helix</keyword>
<sequence length="235" mass="26017">MLAAAVRITEDLPGLEKTLRLFQGLSTIAVGLAQTAEEQAIRARAVSQFAVSRRFFRLLKWYPCWSKASAAWSARQVTIGEDGKTRDPMDANLDFWKWSILGMYFFVEMFTITNAMGVTDYPVLKTVQNEANKLWFYGLVASIILSLYQLFLSSTGNDTAAANEKTSNPRSNTPFTTSNKASALWEAIVIDACDLFLPGSSLGWLPVSTLVVGIAGTTSTTVAGKQIWLRLRREQ</sequence>
<keyword evidence="5" id="KW-0812">Transmembrane</keyword>
<evidence type="ECO:0000256" key="1">
    <source>
        <dbReference type="ARBA" id="ARBA00022593"/>
    </source>
</evidence>
<keyword evidence="6" id="KW-1185">Reference proteome</keyword>
<reference evidence="7" key="3">
    <citation type="submission" date="2025-08" db="UniProtKB">
        <authorList>
            <consortium name="RefSeq"/>
        </authorList>
    </citation>
    <scope>IDENTIFICATION</scope>
    <source>
        <strain evidence="7">CBS 342.82</strain>
    </source>
</reference>
<keyword evidence="3" id="KW-0576">Peroxisome</keyword>
<dbReference type="AlphaFoldDB" id="A0A6J3M3F0"/>
<proteinExistence type="predicted"/>
<dbReference type="GeneID" id="54360065"/>